<dbReference type="PANTHER" id="PTHR43396">
    <property type="entry name" value="FLAVOHEMOPROTEIN"/>
    <property type="match status" value="1"/>
</dbReference>
<evidence type="ECO:0000256" key="12">
    <source>
        <dbReference type="ARBA" id="ARBA00022857"/>
    </source>
</evidence>
<evidence type="ECO:0000256" key="1">
    <source>
        <dbReference type="ARBA" id="ARBA00001970"/>
    </source>
</evidence>
<dbReference type="InterPro" id="IPR001433">
    <property type="entry name" value="OxRdtase_FAD/NAD-bd"/>
</dbReference>
<accession>A0AAW9NPD2</accession>
<evidence type="ECO:0000256" key="5">
    <source>
        <dbReference type="ARBA" id="ARBA00012229"/>
    </source>
</evidence>
<keyword evidence="10" id="KW-0479">Metal-binding</keyword>
<feature type="domain" description="FAD-binding FR-type" evidence="23">
    <location>
        <begin position="151"/>
        <end position="258"/>
    </location>
</feature>
<keyword evidence="14" id="KW-0408">Iron</keyword>
<evidence type="ECO:0000256" key="2">
    <source>
        <dbReference type="ARBA" id="ARBA00001974"/>
    </source>
</evidence>
<dbReference type="Gene3D" id="3.40.50.80">
    <property type="entry name" value="Nucleotide-binding domain of ferredoxin-NADP reductase (FNR) module"/>
    <property type="match status" value="1"/>
</dbReference>
<dbReference type="InterPro" id="IPR012292">
    <property type="entry name" value="Globin/Proto"/>
</dbReference>
<dbReference type="FunFam" id="1.10.490.10:FF:000003">
    <property type="entry name" value="Flavohemoprotein"/>
    <property type="match status" value="1"/>
</dbReference>
<evidence type="ECO:0000256" key="8">
    <source>
        <dbReference type="ARBA" id="ARBA00022621"/>
    </source>
</evidence>
<feature type="domain" description="Globin" evidence="22">
    <location>
        <begin position="1"/>
        <end position="138"/>
    </location>
</feature>
<keyword evidence="25" id="KW-1185">Reference proteome</keyword>
<dbReference type="SUPFAM" id="SSF46458">
    <property type="entry name" value="Globin-like"/>
    <property type="match status" value="1"/>
</dbReference>
<comment type="similarity">
    <text evidence="4">Belongs to the globin family. Two-domain flavohemoproteins subfamily.</text>
</comment>
<dbReference type="RefSeq" id="WP_326122717.1">
    <property type="nucleotide sequence ID" value="NZ_JARSFG010000010.1"/>
</dbReference>
<dbReference type="CDD" id="cd06184">
    <property type="entry name" value="flavohem_like_fad_nad_binding"/>
    <property type="match status" value="1"/>
</dbReference>
<protein>
    <recommendedName>
        <fullName evidence="6">Flavohemoprotein</fullName>
        <ecNumber evidence="5">1.14.12.17</ecNumber>
    </recommendedName>
    <alternativeName>
        <fullName evidence="17">Flavohemoglobin</fullName>
    </alternativeName>
    <alternativeName>
        <fullName evidence="16">Hemoglobin-like protein</fullName>
    </alternativeName>
    <alternativeName>
        <fullName evidence="18">Nitric oxide dioxygenase</fullName>
    </alternativeName>
</protein>
<keyword evidence="9" id="KW-0285">Flavoprotein</keyword>
<dbReference type="GO" id="GO:0046872">
    <property type="term" value="F:metal ion binding"/>
    <property type="evidence" value="ECO:0007669"/>
    <property type="project" value="UniProtKB-KW"/>
</dbReference>
<evidence type="ECO:0000256" key="7">
    <source>
        <dbReference type="ARBA" id="ARBA00022617"/>
    </source>
</evidence>
<comment type="catalytic activity">
    <reaction evidence="19">
        <text>2 nitric oxide + NADH + 2 O2 = 2 nitrate + NAD(+) + H(+)</text>
        <dbReference type="Rhea" id="RHEA:19469"/>
        <dbReference type="ChEBI" id="CHEBI:15378"/>
        <dbReference type="ChEBI" id="CHEBI:15379"/>
        <dbReference type="ChEBI" id="CHEBI:16480"/>
        <dbReference type="ChEBI" id="CHEBI:17632"/>
        <dbReference type="ChEBI" id="CHEBI:57540"/>
        <dbReference type="ChEBI" id="CHEBI:57945"/>
        <dbReference type="EC" id="1.14.12.17"/>
    </reaction>
</comment>
<dbReference type="EC" id="1.14.12.17" evidence="5"/>
<gene>
    <name evidence="24" type="primary">hmpA</name>
    <name evidence="24" type="ORF">P9B03_06775</name>
</gene>
<reference evidence="24 25" key="1">
    <citation type="submission" date="2023-03" db="EMBL/GenBank/DDBJ databases">
        <title>Bacillus Genome Sequencing.</title>
        <authorList>
            <person name="Dunlap C."/>
        </authorList>
    </citation>
    <scope>NUCLEOTIDE SEQUENCE [LARGE SCALE GENOMIC DNA]</scope>
    <source>
        <strain evidence="24 25">B-59205</strain>
    </source>
</reference>
<evidence type="ECO:0000256" key="16">
    <source>
        <dbReference type="ARBA" id="ARBA00030024"/>
    </source>
</evidence>
<dbReference type="CDD" id="cd14777">
    <property type="entry name" value="Yhb1-globin-like"/>
    <property type="match status" value="1"/>
</dbReference>
<dbReference type="SUPFAM" id="SSF52343">
    <property type="entry name" value="Ferredoxin reductase-like, C-terminal NADP-linked domain"/>
    <property type="match status" value="1"/>
</dbReference>
<name>A0AAW9NPD2_9BACL</name>
<dbReference type="PROSITE" id="PS51384">
    <property type="entry name" value="FAD_FR"/>
    <property type="match status" value="1"/>
</dbReference>
<dbReference type="AlphaFoldDB" id="A0AAW9NPD2"/>
<evidence type="ECO:0000256" key="21">
    <source>
        <dbReference type="RuleBase" id="RU000356"/>
    </source>
</evidence>
<dbReference type="FunFam" id="2.40.30.10:FF:000034">
    <property type="entry name" value="Flavohemoprotein"/>
    <property type="match status" value="1"/>
</dbReference>
<dbReference type="GO" id="GO:0071949">
    <property type="term" value="F:FAD binding"/>
    <property type="evidence" value="ECO:0007669"/>
    <property type="project" value="TreeGrafter"/>
</dbReference>
<evidence type="ECO:0000256" key="10">
    <source>
        <dbReference type="ARBA" id="ARBA00022723"/>
    </source>
</evidence>
<evidence type="ECO:0000256" key="13">
    <source>
        <dbReference type="ARBA" id="ARBA00023002"/>
    </source>
</evidence>
<comment type="catalytic activity">
    <reaction evidence="20">
        <text>2 nitric oxide + NADPH + 2 O2 = 2 nitrate + NADP(+) + H(+)</text>
        <dbReference type="Rhea" id="RHEA:19465"/>
        <dbReference type="ChEBI" id="CHEBI:15378"/>
        <dbReference type="ChEBI" id="CHEBI:15379"/>
        <dbReference type="ChEBI" id="CHEBI:16480"/>
        <dbReference type="ChEBI" id="CHEBI:17632"/>
        <dbReference type="ChEBI" id="CHEBI:57783"/>
        <dbReference type="ChEBI" id="CHEBI:58349"/>
        <dbReference type="EC" id="1.14.12.17"/>
    </reaction>
</comment>
<keyword evidence="7 21" id="KW-0349">Heme</keyword>
<dbReference type="InterPro" id="IPR008333">
    <property type="entry name" value="Cbr1-like_FAD-bd_dom"/>
</dbReference>
<dbReference type="GO" id="GO:0046210">
    <property type="term" value="P:nitric oxide catabolic process"/>
    <property type="evidence" value="ECO:0007669"/>
    <property type="project" value="TreeGrafter"/>
</dbReference>
<evidence type="ECO:0000256" key="17">
    <source>
        <dbReference type="ARBA" id="ARBA00030929"/>
    </source>
</evidence>
<dbReference type="InterPro" id="IPR017938">
    <property type="entry name" value="Riboflavin_synthase-like_b-brl"/>
</dbReference>
<evidence type="ECO:0000313" key="24">
    <source>
        <dbReference type="EMBL" id="MEC1178182.1"/>
    </source>
</evidence>
<dbReference type="SUPFAM" id="SSF63380">
    <property type="entry name" value="Riboflavin synthase domain-like"/>
    <property type="match status" value="1"/>
</dbReference>
<dbReference type="InterPro" id="IPR000971">
    <property type="entry name" value="Globin"/>
</dbReference>
<keyword evidence="8 21" id="KW-0561">Oxygen transport</keyword>
<evidence type="ECO:0000256" key="15">
    <source>
        <dbReference type="ARBA" id="ARBA00023027"/>
    </source>
</evidence>
<evidence type="ECO:0000256" key="11">
    <source>
        <dbReference type="ARBA" id="ARBA00022827"/>
    </source>
</evidence>
<dbReference type="Pfam" id="PF00970">
    <property type="entry name" value="FAD_binding_6"/>
    <property type="match status" value="1"/>
</dbReference>
<dbReference type="Gene3D" id="1.10.490.10">
    <property type="entry name" value="Globins"/>
    <property type="match status" value="1"/>
</dbReference>
<dbReference type="InterPro" id="IPR017927">
    <property type="entry name" value="FAD-bd_FR_type"/>
</dbReference>
<evidence type="ECO:0000256" key="14">
    <source>
        <dbReference type="ARBA" id="ARBA00023004"/>
    </source>
</evidence>
<dbReference type="PANTHER" id="PTHR43396:SF3">
    <property type="entry name" value="FLAVOHEMOPROTEIN"/>
    <property type="match status" value="1"/>
</dbReference>
<evidence type="ECO:0000256" key="20">
    <source>
        <dbReference type="ARBA" id="ARBA00049433"/>
    </source>
</evidence>
<comment type="similarity">
    <text evidence="3">In the C-terminal section; belongs to the flavoprotein pyridine nucleotide cytochrome reductase family.</text>
</comment>
<dbReference type="NCBIfam" id="NF009805">
    <property type="entry name" value="PRK13289.1"/>
    <property type="match status" value="1"/>
</dbReference>
<keyword evidence="11" id="KW-0274">FAD</keyword>
<proteinExistence type="inferred from homology"/>
<keyword evidence="15" id="KW-0520">NAD</keyword>
<dbReference type="Proteomes" id="UP001344888">
    <property type="component" value="Unassembled WGS sequence"/>
</dbReference>
<evidence type="ECO:0000313" key="25">
    <source>
        <dbReference type="Proteomes" id="UP001344888"/>
    </source>
</evidence>
<evidence type="ECO:0000259" key="23">
    <source>
        <dbReference type="PROSITE" id="PS51384"/>
    </source>
</evidence>
<dbReference type="Pfam" id="PF00175">
    <property type="entry name" value="NAD_binding_1"/>
    <property type="match status" value="1"/>
</dbReference>
<evidence type="ECO:0000256" key="19">
    <source>
        <dbReference type="ARBA" id="ARBA00048649"/>
    </source>
</evidence>
<dbReference type="InterPro" id="IPR009050">
    <property type="entry name" value="Globin-like_sf"/>
</dbReference>
<keyword evidence="21" id="KW-0813">Transport</keyword>
<sequence length="380" mass="42408">MLQQQTIDTIKATVPALQEYGVTITKTFYKNMFRDNPQLLNIFNHSNQEQGRQQTALANTVLAAAMHIDNLQAIVPTVMQIAHKHRSLGVLPEHYPIVGENLLKAIKEVLGDAATDEIIDAWAQAYGVIADIFIQVEEDLFKEAEQDGGWRLFKPFNIVRTEKESDLVTSFYLAPVDGQPLPAYKAGQYITVRMSIPGEKYLMNRQYTVSEANNQNEYRISVKHENDPKGIVSNYLHTGYEQGTEIDVSAPAGVFTLDSSDAPVLFVSGGIGVTPLNSMLQTIEEREVTFLQCARNKEVAAFTETISAKVDEIGGTYKAMFSDEEGFVTKDQLENLLKDDSKVYLCGPAPFMQHVISLLRDLKVPEENVNYEFFGPAMAV</sequence>
<evidence type="ECO:0000259" key="22">
    <source>
        <dbReference type="PROSITE" id="PS01033"/>
    </source>
</evidence>
<dbReference type="PROSITE" id="PS01033">
    <property type="entry name" value="GLOBIN"/>
    <property type="match status" value="1"/>
</dbReference>
<dbReference type="GO" id="GO:0005344">
    <property type="term" value="F:oxygen carrier activity"/>
    <property type="evidence" value="ECO:0007669"/>
    <property type="project" value="UniProtKB-KW"/>
</dbReference>
<comment type="cofactor">
    <cofactor evidence="1">
        <name>heme b</name>
        <dbReference type="ChEBI" id="CHEBI:60344"/>
    </cofactor>
</comment>
<comment type="cofactor">
    <cofactor evidence="2">
        <name>FAD</name>
        <dbReference type="ChEBI" id="CHEBI:57692"/>
    </cofactor>
</comment>
<evidence type="ECO:0000256" key="18">
    <source>
        <dbReference type="ARBA" id="ARBA00033187"/>
    </source>
</evidence>
<dbReference type="GO" id="GO:0008941">
    <property type="term" value="F:nitric oxide dioxygenase NAD(P)H activity"/>
    <property type="evidence" value="ECO:0007669"/>
    <property type="project" value="UniProtKB-EC"/>
</dbReference>
<organism evidence="24 25">
    <name type="scientific">Metasolibacillus meyeri</name>
    <dbReference type="NCBI Taxonomy" id="1071052"/>
    <lineage>
        <taxon>Bacteria</taxon>
        <taxon>Bacillati</taxon>
        <taxon>Bacillota</taxon>
        <taxon>Bacilli</taxon>
        <taxon>Bacillales</taxon>
        <taxon>Caryophanaceae</taxon>
        <taxon>Metasolibacillus</taxon>
    </lineage>
</organism>
<keyword evidence="13 24" id="KW-0560">Oxidoreductase</keyword>
<evidence type="ECO:0000256" key="4">
    <source>
        <dbReference type="ARBA" id="ARBA00008414"/>
    </source>
</evidence>
<dbReference type="GO" id="GO:0071500">
    <property type="term" value="P:cellular response to nitrosative stress"/>
    <property type="evidence" value="ECO:0007669"/>
    <property type="project" value="TreeGrafter"/>
</dbReference>
<dbReference type="EMBL" id="JARSFG010000010">
    <property type="protein sequence ID" value="MEC1178182.1"/>
    <property type="molecule type" value="Genomic_DNA"/>
</dbReference>
<dbReference type="Pfam" id="PF00042">
    <property type="entry name" value="Globin"/>
    <property type="match status" value="1"/>
</dbReference>
<evidence type="ECO:0000256" key="6">
    <source>
        <dbReference type="ARBA" id="ARBA00014637"/>
    </source>
</evidence>
<comment type="caution">
    <text evidence="24">The sequence shown here is derived from an EMBL/GenBank/DDBJ whole genome shotgun (WGS) entry which is preliminary data.</text>
</comment>
<dbReference type="PRINTS" id="PR00409">
    <property type="entry name" value="PHDIOXRDTASE"/>
</dbReference>
<dbReference type="InterPro" id="IPR039261">
    <property type="entry name" value="FNR_nucleotide-bd"/>
</dbReference>
<dbReference type="GO" id="GO:0020037">
    <property type="term" value="F:heme binding"/>
    <property type="evidence" value="ECO:0007669"/>
    <property type="project" value="InterPro"/>
</dbReference>
<dbReference type="GO" id="GO:0019825">
    <property type="term" value="F:oxygen binding"/>
    <property type="evidence" value="ECO:0007669"/>
    <property type="project" value="InterPro"/>
</dbReference>
<evidence type="ECO:0000256" key="3">
    <source>
        <dbReference type="ARBA" id="ARBA00006401"/>
    </source>
</evidence>
<evidence type="ECO:0000256" key="9">
    <source>
        <dbReference type="ARBA" id="ARBA00022630"/>
    </source>
</evidence>
<dbReference type="Gene3D" id="2.40.30.10">
    <property type="entry name" value="Translation factors"/>
    <property type="match status" value="1"/>
</dbReference>
<keyword evidence="12" id="KW-0521">NADP</keyword>